<dbReference type="PANTHER" id="PTHR15441:SF2">
    <property type="entry name" value="RIBONUCLEASE P_MRP PROTEIN SUBUNIT POP5"/>
    <property type="match status" value="1"/>
</dbReference>
<dbReference type="Proteomes" id="UP001337655">
    <property type="component" value="Unassembled WGS sequence"/>
</dbReference>
<dbReference type="RefSeq" id="XP_064655400.1">
    <property type="nucleotide sequence ID" value="XM_064806583.1"/>
</dbReference>
<protein>
    <recommendedName>
        <fullName evidence="8">Ribonuclease P/MRP protein subunit POP5</fullName>
        <ecNumber evidence="4">3.1.26.5</ecNumber>
    </recommendedName>
</protein>
<dbReference type="SUPFAM" id="SSF160350">
    <property type="entry name" value="Rnp2-like"/>
    <property type="match status" value="1"/>
</dbReference>
<dbReference type="GO" id="GO:0033204">
    <property type="term" value="F:ribonuclease P RNA binding"/>
    <property type="evidence" value="ECO:0007669"/>
    <property type="project" value="TreeGrafter"/>
</dbReference>
<evidence type="ECO:0000313" key="11">
    <source>
        <dbReference type="EMBL" id="KAK5165257.1"/>
    </source>
</evidence>
<dbReference type="GeneID" id="89930687"/>
<evidence type="ECO:0000256" key="5">
    <source>
        <dbReference type="ARBA" id="ARBA00022694"/>
    </source>
</evidence>
<keyword evidence="5" id="KW-0819">tRNA processing</keyword>
<evidence type="ECO:0000256" key="6">
    <source>
        <dbReference type="ARBA" id="ARBA00022801"/>
    </source>
</evidence>
<comment type="catalytic activity">
    <reaction evidence="1">
        <text>Endonucleolytic cleavage of RNA, removing 5'-extranucleotides from tRNA precursor.</text>
        <dbReference type="EC" id="3.1.26.5"/>
    </reaction>
</comment>
<evidence type="ECO:0000256" key="2">
    <source>
        <dbReference type="ARBA" id="ARBA00004123"/>
    </source>
</evidence>
<dbReference type="AlphaFoldDB" id="A0AAV9P1P5"/>
<evidence type="ECO:0000256" key="1">
    <source>
        <dbReference type="ARBA" id="ARBA00000928"/>
    </source>
</evidence>
<keyword evidence="7" id="KW-0539">Nucleus</keyword>
<evidence type="ECO:0000313" key="12">
    <source>
        <dbReference type="Proteomes" id="UP001337655"/>
    </source>
</evidence>
<dbReference type="Pfam" id="PF01900">
    <property type="entry name" value="RNase_P_Rpp14"/>
    <property type="match status" value="1"/>
</dbReference>
<accession>A0AAV9P1P5</accession>
<dbReference type="Gene3D" id="3.30.70.3250">
    <property type="entry name" value="Ribonuclease P, Pop5 subunit"/>
    <property type="match status" value="1"/>
</dbReference>
<dbReference type="GO" id="GO:0000460">
    <property type="term" value="P:maturation of 5.8S rRNA"/>
    <property type="evidence" value="ECO:0007669"/>
    <property type="project" value="UniProtKB-ARBA"/>
</dbReference>
<feature type="compositionally biased region" description="Acidic residues" evidence="10">
    <location>
        <begin position="183"/>
        <end position="197"/>
    </location>
</feature>
<dbReference type="GO" id="GO:0001682">
    <property type="term" value="P:tRNA 5'-leader removal"/>
    <property type="evidence" value="ECO:0007669"/>
    <property type="project" value="InterPro"/>
</dbReference>
<evidence type="ECO:0000256" key="3">
    <source>
        <dbReference type="ARBA" id="ARBA00010800"/>
    </source>
</evidence>
<comment type="similarity">
    <text evidence="3">Belongs to the eukaryotic/archaeal RNase P protein component 2 family.</text>
</comment>
<comment type="subcellular location">
    <subcellularLocation>
        <location evidence="2">Nucleus</location>
    </subcellularLocation>
</comment>
<comment type="function">
    <text evidence="9">Component of ribonuclease P, a protein complex that generates mature tRNA molecules by cleaving their 5'-ends. Also a component of RNase MRP, which cleaves pre-rRNA sequences.</text>
</comment>
<dbReference type="EC" id="3.1.26.5" evidence="4"/>
<proteinExistence type="inferred from homology"/>
<evidence type="ECO:0000256" key="8">
    <source>
        <dbReference type="ARBA" id="ARBA00044198"/>
    </source>
</evidence>
<dbReference type="InterPro" id="IPR038085">
    <property type="entry name" value="Rnp2-like_sf"/>
</dbReference>
<comment type="caution">
    <text evidence="11">The sequence shown here is derived from an EMBL/GenBank/DDBJ whole genome shotgun (WGS) entry which is preliminary data.</text>
</comment>
<dbReference type="PANTHER" id="PTHR15441">
    <property type="entry name" value="RIBONUCLEASE P PROTEIN SUBUNIT P14"/>
    <property type="match status" value="1"/>
</dbReference>
<feature type="region of interest" description="Disordered" evidence="10">
    <location>
        <begin position="140"/>
        <end position="197"/>
    </location>
</feature>
<evidence type="ECO:0000256" key="9">
    <source>
        <dbReference type="ARBA" id="ARBA00055200"/>
    </source>
</evidence>
<dbReference type="GO" id="GO:0030681">
    <property type="term" value="C:multimeric ribonuclease P complex"/>
    <property type="evidence" value="ECO:0007669"/>
    <property type="project" value="TreeGrafter"/>
</dbReference>
<dbReference type="FunFam" id="3.30.70.3250:FF:000004">
    <property type="entry name" value="Ribonuclease P/MRP protein subunit POP5"/>
    <property type="match status" value="1"/>
</dbReference>
<sequence length="197" mass="21564">MVRVKHRYLLVNILYPDDNTSSGATTSKGQKDVPYAVQFHKPTSDRVDTRMFMQMIRNGVADLFGDYGSGMTAASLQVKYFSPATSTAIIRVARDHYRLVWAALTFTTQLPKPVNQPCSIQVVRVSGTIKKAEEEAIRRAQASIRRAQRSDSSKPLNSASGAPATPGEMLDSMGLDDDRFADGIEDADEGSDEDDSG</sequence>
<evidence type="ECO:0000256" key="4">
    <source>
        <dbReference type="ARBA" id="ARBA00012179"/>
    </source>
</evidence>
<dbReference type="InterPro" id="IPR002759">
    <property type="entry name" value="Pop5/Rpp14/Rnp2-like"/>
</dbReference>
<evidence type="ECO:0000256" key="7">
    <source>
        <dbReference type="ARBA" id="ARBA00023242"/>
    </source>
</evidence>
<keyword evidence="12" id="KW-1185">Reference proteome</keyword>
<gene>
    <name evidence="11" type="primary">POP5</name>
    <name evidence="11" type="ORF">LTR77_009355</name>
</gene>
<dbReference type="GO" id="GO:0004526">
    <property type="term" value="F:ribonuclease P activity"/>
    <property type="evidence" value="ECO:0007669"/>
    <property type="project" value="UniProtKB-EC"/>
</dbReference>
<organism evidence="11 12">
    <name type="scientific">Saxophila tyrrhenica</name>
    <dbReference type="NCBI Taxonomy" id="1690608"/>
    <lineage>
        <taxon>Eukaryota</taxon>
        <taxon>Fungi</taxon>
        <taxon>Dikarya</taxon>
        <taxon>Ascomycota</taxon>
        <taxon>Pezizomycotina</taxon>
        <taxon>Dothideomycetes</taxon>
        <taxon>Dothideomycetidae</taxon>
        <taxon>Mycosphaerellales</taxon>
        <taxon>Extremaceae</taxon>
        <taxon>Saxophila</taxon>
    </lineage>
</organism>
<dbReference type="EMBL" id="JAVRRT010000017">
    <property type="protein sequence ID" value="KAK5165257.1"/>
    <property type="molecule type" value="Genomic_DNA"/>
</dbReference>
<name>A0AAV9P1P5_9PEZI</name>
<keyword evidence="6 11" id="KW-0378">Hydrolase</keyword>
<reference evidence="11 12" key="1">
    <citation type="submission" date="2023-08" db="EMBL/GenBank/DDBJ databases">
        <title>Black Yeasts Isolated from many extreme environments.</title>
        <authorList>
            <person name="Coleine C."/>
            <person name="Stajich J.E."/>
            <person name="Selbmann L."/>
        </authorList>
    </citation>
    <scope>NUCLEOTIDE SEQUENCE [LARGE SCALE GENOMIC DNA]</scope>
    <source>
        <strain evidence="11 12">CCFEE 5935</strain>
    </source>
</reference>
<evidence type="ECO:0000256" key="10">
    <source>
        <dbReference type="SAM" id="MobiDB-lite"/>
    </source>
</evidence>
<dbReference type="GO" id="GO:0005730">
    <property type="term" value="C:nucleolus"/>
    <property type="evidence" value="ECO:0007669"/>
    <property type="project" value="TreeGrafter"/>
</dbReference>
<dbReference type="GO" id="GO:0000172">
    <property type="term" value="C:ribonuclease MRP complex"/>
    <property type="evidence" value="ECO:0007669"/>
    <property type="project" value="UniProtKB-ARBA"/>
</dbReference>